<dbReference type="Gene3D" id="3.30.420.10">
    <property type="entry name" value="Ribonuclease H-like superfamily/Ribonuclease H"/>
    <property type="match status" value="1"/>
</dbReference>
<dbReference type="SUPFAM" id="SSF53098">
    <property type="entry name" value="Ribonuclease H-like"/>
    <property type="match status" value="1"/>
</dbReference>
<evidence type="ECO:0000259" key="1">
    <source>
        <dbReference type="PROSITE" id="PS50994"/>
    </source>
</evidence>
<reference evidence="2 3" key="1">
    <citation type="submission" date="2022-12" db="EMBL/GenBank/DDBJ databases">
        <title>Metagenome assembled genome from gulf of manar.</title>
        <authorList>
            <person name="Kohli P."/>
            <person name="Pk S."/>
            <person name="Venkata Ramana C."/>
            <person name="Sasikala C."/>
        </authorList>
    </citation>
    <scope>NUCLEOTIDE SEQUENCE [LARGE SCALE GENOMIC DNA]</scope>
    <source>
        <strain evidence="2">JB008</strain>
    </source>
</reference>
<dbReference type="GO" id="GO:0015074">
    <property type="term" value="P:DNA integration"/>
    <property type="evidence" value="ECO:0007669"/>
    <property type="project" value="InterPro"/>
</dbReference>
<dbReference type="PROSITE" id="PS50994">
    <property type="entry name" value="INTEGRASE"/>
    <property type="match status" value="1"/>
</dbReference>
<gene>
    <name evidence="2" type="ORF">PQJ61_04660</name>
</gene>
<dbReference type="InterPro" id="IPR001584">
    <property type="entry name" value="Integrase_cat-core"/>
</dbReference>
<evidence type="ECO:0000313" key="3">
    <source>
        <dbReference type="Proteomes" id="UP001221217"/>
    </source>
</evidence>
<evidence type="ECO:0000313" key="2">
    <source>
        <dbReference type="EMBL" id="MDC7226039.1"/>
    </source>
</evidence>
<dbReference type="PANTHER" id="PTHR46889">
    <property type="entry name" value="TRANSPOSASE INSF FOR INSERTION SEQUENCE IS3B-RELATED"/>
    <property type="match status" value="1"/>
</dbReference>
<dbReference type="GO" id="GO:0003676">
    <property type="term" value="F:nucleic acid binding"/>
    <property type="evidence" value="ECO:0007669"/>
    <property type="project" value="InterPro"/>
</dbReference>
<proteinExistence type="predicted"/>
<comment type="caution">
    <text evidence="2">The sequence shown here is derived from an EMBL/GenBank/DDBJ whole genome shotgun (WGS) entry which is preliminary data.</text>
</comment>
<protein>
    <submittedName>
        <fullName evidence="2">Integrase core domain-containing protein</fullName>
    </submittedName>
</protein>
<name>A0AAJ1MN58_9SPIO</name>
<dbReference type="EMBL" id="JAQQAL010000011">
    <property type="protein sequence ID" value="MDC7226039.1"/>
    <property type="molecule type" value="Genomic_DNA"/>
</dbReference>
<dbReference type="AlphaFoldDB" id="A0AAJ1MN58"/>
<dbReference type="PANTHER" id="PTHR46889:SF5">
    <property type="entry name" value="INTEGRASE PROTEIN"/>
    <property type="match status" value="1"/>
</dbReference>
<dbReference type="InterPro" id="IPR036397">
    <property type="entry name" value="RNaseH_sf"/>
</dbReference>
<dbReference type="Pfam" id="PF13683">
    <property type="entry name" value="rve_3"/>
    <property type="match status" value="1"/>
</dbReference>
<sequence>MFNFLLLLLSSLFNILFSNRKDLILTLMVLKKENQIYKRQFNQKQIQDLTKRSDRILFSIISNLSKRAVRHLTIIKPSPLLDWQRRFIKSFWSYKHKTPGRKPVSSEIKKLILEMKQTNPLWGCHRIADELKKVGIDLNPTTVNRIIQTFRKQGKIQPTGSWKKFLKAHWDTLFAMDFMTIDTLLGKRLYLLLIIELNLRKIVRFDITQNPTREFVKQRIQLFSEDFPEQLTLIYDNAPQFTTIDYSAYEIDGVNTAPAAPNMNAFIERTIGSIWREALDHFLLISEKQIKKIVQEYVDYYNHYRPHQGINRIPDGENCFSFGSIKKKPVLGGLHHHYYRSSA</sequence>
<organism evidence="2 3">
    <name type="scientific">Candidatus Thalassospirochaeta sargassi</name>
    <dbReference type="NCBI Taxonomy" id="3119039"/>
    <lineage>
        <taxon>Bacteria</taxon>
        <taxon>Pseudomonadati</taxon>
        <taxon>Spirochaetota</taxon>
        <taxon>Spirochaetia</taxon>
        <taxon>Spirochaetales</taxon>
        <taxon>Spirochaetaceae</taxon>
        <taxon>Candidatus Thalassospirochaeta</taxon>
    </lineage>
</organism>
<feature type="domain" description="Integrase catalytic" evidence="1">
    <location>
        <begin position="154"/>
        <end position="314"/>
    </location>
</feature>
<dbReference type="InterPro" id="IPR012337">
    <property type="entry name" value="RNaseH-like_sf"/>
</dbReference>
<dbReference type="Proteomes" id="UP001221217">
    <property type="component" value="Unassembled WGS sequence"/>
</dbReference>
<dbReference type="InterPro" id="IPR050900">
    <property type="entry name" value="Transposase_IS3/IS150/IS904"/>
</dbReference>
<accession>A0AAJ1MN58</accession>